<evidence type="ECO:0000313" key="3">
    <source>
        <dbReference type="Proteomes" id="UP000184212"/>
    </source>
</evidence>
<protein>
    <submittedName>
        <fullName evidence="2">Uncharacterized protein</fullName>
    </submittedName>
</protein>
<keyword evidence="1" id="KW-0472">Membrane</keyword>
<gene>
    <name evidence="2" type="ORF">SAMN04488109_3531</name>
</gene>
<name>A0A1M5RRK0_9BACT</name>
<feature type="transmembrane region" description="Helical" evidence="1">
    <location>
        <begin position="159"/>
        <end position="176"/>
    </location>
</feature>
<keyword evidence="1" id="KW-0812">Transmembrane</keyword>
<dbReference type="Proteomes" id="UP000184212">
    <property type="component" value="Unassembled WGS sequence"/>
</dbReference>
<dbReference type="STRING" id="947013.SAMN04488109_3531"/>
<feature type="transmembrane region" description="Helical" evidence="1">
    <location>
        <begin position="182"/>
        <end position="200"/>
    </location>
</feature>
<reference evidence="2 3" key="1">
    <citation type="submission" date="2016-11" db="EMBL/GenBank/DDBJ databases">
        <authorList>
            <person name="Jaros S."/>
            <person name="Januszkiewicz K."/>
            <person name="Wedrychowicz H."/>
        </authorList>
    </citation>
    <scope>NUCLEOTIDE SEQUENCE [LARGE SCALE GENOMIC DNA]</scope>
    <source>
        <strain evidence="2 3">DSM 24574</strain>
    </source>
</reference>
<sequence>MATFRFNMISSDNKDARTQPYLSYFFDAPYLFFIIVYILRASPNSVVRHSINLNMNEFLRKIGLLDSFQIELSMNKSDFAKILIANLDDPGPDFFEEFSANNRVYKGTMKNDEFKIRRKRKYDHKTTSPSISGTLQQAGNKLIIDVELNGFSGWMIPPYIIMTVVYLSALSFFLFGDIAEDARGIALLVISIHAVFMFGGSYRRMKRSMRATKYDLERDLHFMMKDHVTHEEKV</sequence>
<keyword evidence="3" id="KW-1185">Reference proteome</keyword>
<evidence type="ECO:0000313" key="2">
    <source>
        <dbReference type="EMBL" id="SHH28751.1"/>
    </source>
</evidence>
<dbReference type="EMBL" id="FQWQ01000002">
    <property type="protein sequence ID" value="SHH28751.1"/>
    <property type="molecule type" value="Genomic_DNA"/>
</dbReference>
<proteinExistence type="predicted"/>
<organism evidence="2 3">
    <name type="scientific">Chryseolinea serpens</name>
    <dbReference type="NCBI Taxonomy" id="947013"/>
    <lineage>
        <taxon>Bacteria</taxon>
        <taxon>Pseudomonadati</taxon>
        <taxon>Bacteroidota</taxon>
        <taxon>Cytophagia</taxon>
        <taxon>Cytophagales</taxon>
        <taxon>Fulvivirgaceae</taxon>
        <taxon>Chryseolinea</taxon>
    </lineage>
</organism>
<feature type="transmembrane region" description="Helical" evidence="1">
    <location>
        <begin position="20"/>
        <end position="39"/>
    </location>
</feature>
<evidence type="ECO:0000256" key="1">
    <source>
        <dbReference type="SAM" id="Phobius"/>
    </source>
</evidence>
<dbReference type="AlphaFoldDB" id="A0A1M5RRK0"/>
<accession>A0A1M5RRK0</accession>
<keyword evidence="1" id="KW-1133">Transmembrane helix</keyword>